<dbReference type="InterPro" id="IPR020845">
    <property type="entry name" value="AMP-binding_CS"/>
</dbReference>
<proteinExistence type="predicted"/>
<evidence type="ECO:0000259" key="1">
    <source>
        <dbReference type="Pfam" id="PF00501"/>
    </source>
</evidence>
<dbReference type="InterPro" id="IPR045851">
    <property type="entry name" value="AMP-bd_C_sf"/>
</dbReference>
<reference evidence="3 4" key="1">
    <citation type="submission" date="2018-10" db="EMBL/GenBank/DDBJ databases">
        <title>Marmoricola sp. 4Q3S-7 whole genome shotgun sequence.</title>
        <authorList>
            <person name="Li F."/>
        </authorList>
    </citation>
    <scope>NUCLEOTIDE SEQUENCE [LARGE SCALE GENOMIC DNA]</scope>
    <source>
        <strain evidence="3 4">4Q3S-7</strain>
    </source>
</reference>
<dbReference type="Gene3D" id="3.40.50.12780">
    <property type="entry name" value="N-terminal domain of ligase-like"/>
    <property type="match status" value="1"/>
</dbReference>
<dbReference type="NCBIfam" id="NF005863">
    <property type="entry name" value="PRK07798.1"/>
    <property type="match status" value="1"/>
</dbReference>
<dbReference type="InterPro" id="IPR050237">
    <property type="entry name" value="ATP-dep_AMP-bd_enzyme"/>
</dbReference>
<feature type="domain" description="AMP-binding enzyme C-terminal" evidence="2">
    <location>
        <begin position="452"/>
        <end position="525"/>
    </location>
</feature>
<dbReference type="EMBL" id="RDBE01000010">
    <property type="protein sequence ID" value="RLV47450.1"/>
    <property type="molecule type" value="Genomic_DNA"/>
</dbReference>
<dbReference type="GO" id="GO:0016878">
    <property type="term" value="F:acid-thiol ligase activity"/>
    <property type="evidence" value="ECO:0007669"/>
    <property type="project" value="UniProtKB-ARBA"/>
</dbReference>
<dbReference type="PROSITE" id="PS00455">
    <property type="entry name" value="AMP_BINDING"/>
    <property type="match status" value="1"/>
</dbReference>
<dbReference type="InterPro" id="IPR042099">
    <property type="entry name" value="ANL_N_sf"/>
</dbReference>
<gene>
    <name evidence="3" type="ORF">D9V37_14705</name>
</gene>
<dbReference type="Proteomes" id="UP000281708">
    <property type="component" value="Unassembled WGS sequence"/>
</dbReference>
<dbReference type="InterPro" id="IPR000873">
    <property type="entry name" value="AMP-dep_synth/lig_dom"/>
</dbReference>
<organism evidence="3 4">
    <name type="scientific">Nocardioides mangrovicus</name>
    <dbReference type="NCBI Taxonomy" id="2478913"/>
    <lineage>
        <taxon>Bacteria</taxon>
        <taxon>Bacillati</taxon>
        <taxon>Actinomycetota</taxon>
        <taxon>Actinomycetes</taxon>
        <taxon>Propionibacteriales</taxon>
        <taxon>Nocardioidaceae</taxon>
        <taxon>Nocardioides</taxon>
    </lineage>
</organism>
<dbReference type="Pfam" id="PF13193">
    <property type="entry name" value="AMP-binding_C"/>
    <property type="match status" value="1"/>
</dbReference>
<feature type="domain" description="AMP-dependent synthetase/ligase" evidence="1">
    <location>
        <begin position="19"/>
        <end position="375"/>
    </location>
</feature>
<accession>A0A3L8NWC7</accession>
<dbReference type="InterPro" id="IPR025110">
    <property type="entry name" value="AMP-bd_C"/>
</dbReference>
<dbReference type="OrthoDB" id="9803968at2"/>
<dbReference type="SUPFAM" id="SSF56801">
    <property type="entry name" value="Acetyl-CoA synthetase-like"/>
    <property type="match status" value="1"/>
</dbReference>
<dbReference type="PANTHER" id="PTHR43767">
    <property type="entry name" value="LONG-CHAIN-FATTY-ACID--COA LIGASE"/>
    <property type="match status" value="1"/>
</dbReference>
<sequence>MTTAPAQTRSYGLLQLWDAVATAVPDRECVVHGDRRVTWRQMAERTSRLGWFLTARGYGARPGPVADHESPNDLVGLLLRNSVEFLEASVGCYRARCAPFNVNYRYRAEELAYLLADAGPSAVVYHREFAPVLVEALTRVPDLDPTLVHVEDGSGARLPTGSLAYEDVLDSAEPPAAVVEPSPDDVHVLYTGGTTGMPKGVLWPLRELAGRPCGITVASLEDAHADAPRRGWLRAYPAPPLMHGAAAWFAYGAWSRGGTLVVTDAARFDPEAALALCRTERVSWMAIVGDAFAQPLLTALRAGVEPPSTLAYVFSSGAGLSPTAWEELDAFFPGLKLANALGSSETGPQAVQTSREQAGFRPGPTTYVASEDRTHLLSADDPGVGWLANAGELPRGYLNDAERTAATFAVVDGLRVSISGDRASMDDAGQIRFLGRESSVINSGGEKVYAEEVEAVLRSLPEVDDAVVVGRPSERWGQEVVALVVAPGGLTREQVKVASGERLAGYKIPRVVVAVDAVRRHPNGKVDYDWAREAAR</sequence>
<dbReference type="Gene3D" id="3.30.300.30">
    <property type="match status" value="1"/>
</dbReference>
<protein>
    <recommendedName>
        <fullName evidence="5">Acyl-CoA synthetase</fullName>
    </recommendedName>
</protein>
<evidence type="ECO:0000313" key="3">
    <source>
        <dbReference type="EMBL" id="RLV47450.1"/>
    </source>
</evidence>
<dbReference type="RefSeq" id="WP_121806953.1">
    <property type="nucleotide sequence ID" value="NZ_RDBE01000010.1"/>
</dbReference>
<keyword evidence="4" id="KW-1185">Reference proteome</keyword>
<comment type="caution">
    <text evidence="3">The sequence shown here is derived from an EMBL/GenBank/DDBJ whole genome shotgun (WGS) entry which is preliminary data.</text>
</comment>
<evidence type="ECO:0000313" key="4">
    <source>
        <dbReference type="Proteomes" id="UP000281708"/>
    </source>
</evidence>
<dbReference type="PANTHER" id="PTHR43767:SF1">
    <property type="entry name" value="NONRIBOSOMAL PEPTIDE SYNTHASE PES1 (EUROFUNG)-RELATED"/>
    <property type="match status" value="1"/>
</dbReference>
<evidence type="ECO:0000259" key="2">
    <source>
        <dbReference type="Pfam" id="PF13193"/>
    </source>
</evidence>
<dbReference type="AlphaFoldDB" id="A0A3L8NWC7"/>
<evidence type="ECO:0008006" key="5">
    <source>
        <dbReference type="Google" id="ProtNLM"/>
    </source>
</evidence>
<name>A0A3L8NWC7_9ACTN</name>
<dbReference type="Pfam" id="PF00501">
    <property type="entry name" value="AMP-binding"/>
    <property type="match status" value="1"/>
</dbReference>